<evidence type="ECO:0000256" key="4">
    <source>
        <dbReference type="ARBA" id="ARBA00025742"/>
    </source>
</evidence>
<accession>A0ABQ1L9V8</accession>
<dbReference type="InterPro" id="IPR042283">
    <property type="entry name" value="GpdQ_catalytic"/>
</dbReference>
<gene>
    <name evidence="6" type="primary">cpdA</name>
    <name evidence="6" type="ORF">GCM10011400_05120</name>
</gene>
<dbReference type="CDD" id="cd07402">
    <property type="entry name" value="MPP_GpdQ"/>
    <property type="match status" value="1"/>
</dbReference>
<keyword evidence="3" id="KW-0408">Iron</keyword>
<dbReference type="Gene3D" id="3.30.750.180">
    <property type="entry name" value="GpdQ, beta-strand dimerisation domain"/>
    <property type="match status" value="1"/>
</dbReference>
<dbReference type="EMBL" id="BMHL01000001">
    <property type="protein sequence ID" value="GGC21698.1"/>
    <property type="molecule type" value="Genomic_DNA"/>
</dbReference>
<dbReference type="SUPFAM" id="SSF56300">
    <property type="entry name" value="Metallo-dependent phosphatases"/>
    <property type="match status" value="1"/>
</dbReference>
<organism evidence="6 7">
    <name type="scientific">Paraburkholderia caffeinilytica</name>
    <dbReference type="NCBI Taxonomy" id="1761016"/>
    <lineage>
        <taxon>Bacteria</taxon>
        <taxon>Pseudomonadati</taxon>
        <taxon>Pseudomonadota</taxon>
        <taxon>Betaproteobacteria</taxon>
        <taxon>Burkholderiales</taxon>
        <taxon>Burkholderiaceae</taxon>
        <taxon>Paraburkholderia</taxon>
    </lineage>
</organism>
<dbReference type="Proteomes" id="UP000602004">
    <property type="component" value="Unassembled WGS sequence"/>
</dbReference>
<evidence type="ECO:0000313" key="7">
    <source>
        <dbReference type="Proteomes" id="UP000602004"/>
    </source>
</evidence>
<name>A0ABQ1L9V8_9BURK</name>
<sequence length="286" mass="31192">MFLARHKKDIPMLLAQISDLHIKRPGALAYRRVDTGAYLARTVAALNALEPRPDAVIMTGDLVDQGDPEQYAHLKTLLAPLEIPYFLMVGNHDERTALRAAFPERAELHSGGEFVHYAVDVGPLRVIALDSMVPGESAGNLCDARLAWLENQLDAARGKPTVVALHHPPFVCGIGHMDELRLDPAAADKLAALIARYPNVERVICGHVHRPMFVRFGGTIACAVPAPAHQVGLDLRDDAPSAFVMEPPAYALHRYDPATGIVTHHAYVDAADGPYPFYEPEGDLID</sequence>
<comment type="similarity">
    <text evidence="4">Belongs to the cyclic nucleotide phosphodiesterase class-III family.</text>
</comment>
<evidence type="ECO:0000256" key="2">
    <source>
        <dbReference type="ARBA" id="ARBA00022801"/>
    </source>
</evidence>
<keyword evidence="2" id="KW-0378">Hydrolase</keyword>
<evidence type="ECO:0000313" key="6">
    <source>
        <dbReference type="EMBL" id="GGC21698.1"/>
    </source>
</evidence>
<evidence type="ECO:0000256" key="3">
    <source>
        <dbReference type="ARBA" id="ARBA00023004"/>
    </source>
</evidence>
<dbReference type="InterPro" id="IPR029052">
    <property type="entry name" value="Metallo-depent_PP-like"/>
</dbReference>
<dbReference type="Gene3D" id="3.60.21.40">
    <property type="entry name" value="GpdQ, catalytic alpha/beta sandwich domain"/>
    <property type="match status" value="1"/>
</dbReference>
<dbReference type="InterPro" id="IPR004843">
    <property type="entry name" value="Calcineurin-like_PHP"/>
</dbReference>
<keyword evidence="1" id="KW-0479">Metal-binding</keyword>
<feature type="domain" description="Calcineurin-like phosphoesterase" evidence="5">
    <location>
        <begin position="13"/>
        <end position="211"/>
    </location>
</feature>
<evidence type="ECO:0000256" key="1">
    <source>
        <dbReference type="ARBA" id="ARBA00022723"/>
    </source>
</evidence>
<reference evidence="7" key="1">
    <citation type="journal article" date="2019" name="Int. J. Syst. Evol. Microbiol.">
        <title>The Global Catalogue of Microorganisms (GCM) 10K type strain sequencing project: providing services to taxonomists for standard genome sequencing and annotation.</title>
        <authorList>
            <consortium name="The Broad Institute Genomics Platform"/>
            <consortium name="The Broad Institute Genome Sequencing Center for Infectious Disease"/>
            <person name="Wu L."/>
            <person name="Ma J."/>
        </authorList>
    </citation>
    <scope>NUCLEOTIDE SEQUENCE [LARGE SCALE GENOMIC DNA]</scope>
    <source>
        <strain evidence="7">CGMCC 1.15103</strain>
    </source>
</reference>
<dbReference type="InterPro" id="IPR026575">
    <property type="entry name" value="GpdQ/CpdA-like"/>
</dbReference>
<comment type="caution">
    <text evidence="6">The sequence shown here is derived from an EMBL/GenBank/DDBJ whole genome shotgun (WGS) entry which is preliminary data.</text>
</comment>
<dbReference type="InterPro" id="IPR042281">
    <property type="entry name" value="GpdQ_beta-strand"/>
</dbReference>
<dbReference type="PANTHER" id="PTHR42988">
    <property type="entry name" value="PHOSPHOHYDROLASE"/>
    <property type="match status" value="1"/>
</dbReference>
<evidence type="ECO:0000259" key="5">
    <source>
        <dbReference type="Pfam" id="PF00149"/>
    </source>
</evidence>
<dbReference type="Pfam" id="PF00149">
    <property type="entry name" value="Metallophos"/>
    <property type="match status" value="1"/>
</dbReference>
<keyword evidence="7" id="KW-1185">Reference proteome</keyword>
<dbReference type="PANTHER" id="PTHR42988:SF2">
    <property type="entry name" value="CYCLIC NUCLEOTIDE PHOSPHODIESTERASE CBUA0032-RELATED"/>
    <property type="match status" value="1"/>
</dbReference>
<dbReference type="InterPro" id="IPR050884">
    <property type="entry name" value="CNP_phosphodiesterase-III"/>
</dbReference>
<proteinExistence type="inferred from homology"/>
<protein>
    <submittedName>
        <fullName evidence="6">3',5'-cyclic adenosine monophosphate phosphodiesterase CpdA</fullName>
    </submittedName>
</protein>